<dbReference type="PANTHER" id="PTHR21499">
    <property type="entry name" value="ASPARTATE KINASE"/>
    <property type="match status" value="1"/>
</dbReference>
<evidence type="ECO:0000256" key="10">
    <source>
        <dbReference type="ARBA" id="ARBA00023154"/>
    </source>
</evidence>
<evidence type="ECO:0000256" key="7">
    <source>
        <dbReference type="ARBA" id="ARBA00022741"/>
    </source>
</evidence>
<dbReference type="SUPFAM" id="SSF53633">
    <property type="entry name" value="Carbamate kinase-like"/>
    <property type="match status" value="1"/>
</dbReference>
<evidence type="ECO:0000256" key="13">
    <source>
        <dbReference type="RuleBase" id="RU003448"/>
    </source>
</evidence>
<feature type="binding site" evidence="12">
    <location>
        <begin position="208"/>
        <end position="209"/>
    </location>
    <ligand>
        <name>ATP</name>
        <dbReference type="ChEBI" id="CHEBI:30616"/>
    </ligand>
</feature>
<reference evidence="17" key="2">
    <citation type="submission" date="2018-06" db="EMBL/GenBank/DDBJ databases">
        <authorList>
            <consortium name="NARMS: The National Antimicrobial Resistance Monitoring System"/>
        </authorList>
    </citation>
    <scope>NUCLEOTIDE SEQUENCE</scope>
    <source>
        <strain evidence="17">FSIS1711006</strain>
    </source>
</reference>
<dbReference type="InterPro" id="IPR045865">
    <property type="entry name" value="ACT-like_dom_sf"/>
</dbReference>
<evidence type="ECO:0000256" key="6">
    <source>
        <dbReference type="ARBA" id="ARBA00022679"/>
    </source>
</evidence>
<feature type="domain" description="ACT" evidence="15">
    <location>
        <begin position="262"/>
        <end position="343"/>
    </location>
</feature>
<dbReference type="UniPathway" id="UPA00034">
    <property type="reaction ID" value="UER00015"/>
</dbReference>
<dbReference type="NCBIfam" id="NF005155">
    <property type="entry name" value="PRK06635.1-4"/>
    <property type="match status" value="1"/>
</dbReference>
<comment type="pathway">
    <text evidence="1 14">Amino-acid biosynthesis; L-lysine biosynthesis via DAP pathway; (S)-tetrahydrodipicolinate from L-aspartate: step 1/4.</text>
</comment>
<dbReference type="AlphaFoldDB" id="A0A5T0XW27"/>
<dbReference type="EMBL" id="AACHBK010000004">
    <property type="protein sequence ID" value="EAK5384255.1"/>
    <property type="molecule type" value="Genomic_DNA"/>
</dbReference>
<dbReference type="GO" id="GO:0005829">
    <property type="term" value="C:cytosol"/>
    <property type="evidence" value="ECO:0007669"/>
    <property type="project" value="TreeGrafter"/>
</dbReference>
<feature type="binding site" evidence="12">
    <location>
        <position position="73"/>
    </location>
    <ligand>
        <name>substrate</name>
    </ligand>
</feature>
<keyword evidence="6 13" id="KW-0808">Transferase</keyword>
<proteinExistence type="inferred from homology"/>
<organism evidence="16">
    <name type="scientific">Campylobacter jejuni</name>
    <dbReference type="NCBI Taxonomy" id="197"/>
    <lineage>
        <taxon>Bacteria</taxon>
        <taxon>Pseudomonadati</taxon>
        <taxon>Campylobacterota</taxon>
        <taxon>Epsilonproteobacteria</taxon>
        <taxon>Campylobacterales</taxon>
        <taxon>Campylobacteraceae</taxon>
        <taxon>Campylobacter</taxon>
    </lineage>
</organism>
<dbReference type="Pfam" id="PF22468">
    <property type="entry name" value="ACT_9"/>
    <property type="match status" value="2"/>
</dbReference>
<evidence type="ECO:0000256" key="14">
    <source>
        <dbReference type="RuleBase" id="RU004249"/>
    </source>
</evidence>
<feature type="binding site" evidence="12">
    <location>
        <position position="178"/>
    </location>
    <ligand>
        <name>ATP</name>
        <dbReference type="ChEBI" id="CHEBI:30616"/>
    </ligand>
</feature>
<dbReference type="InterPro" id="IPR001341">
    <property type="entry name" value="Asp_kinase"/>
</dbReference>
<comment type="similarity">
    <text evidence="4 13">Belongs to the aspartokinase family.</text>
</comment>
<dbReference type="PROSITE" id="PS51671">
    <property type="entry name" value="ACT"/>
    <property type="match status" value="1"/>
</dbReference>
<dbReference type="InterPro" id="IPR005260">
    <property type="entry name" value="Asp_kin_monofn"/>
</dbReference>
<dbReference type="InterPro" id="IPR036393">
    <property type="entry name" value="AceGlu_kinase-like_sf"/>
</dbReference>
<name>A0A5T0XW27_CAMJU</name>
<evidence type="ECO:0000256" key="8">
    <source>
        <dbReference type="ARBA" id="ARBA00022777"/>
    </source>
</evidence>
<feature type="binding site" evidence="12">
    <location>
        <position position="46"/>
    </location>
    <ligand>
        <name>substrate</name>
    </ligand>
</feature>
<dbReference type="UniPathway" id="UPA00051">
    <property type="reaction ID" value="UER00462"/>
</dbReference>
<keyword evidence="10" id="KW-0457">Lysine biosynthesis</keyword>
<keyword evidence="9 12" id="KW-0067">ATP-binding</keyword>
<dbReference type="NCBIfam" id="NF005154">
    <property type="entry name" value="PRK06635.1-2"/>
    <property type="match status" value="1"/>
</dbReference>
<evidence type="ECO:0000256" key="12">
    <source>
        <dbReference type="PIRSR" id="PIRSR000726-1"/>
    </source>
</evidence>
<dbReference type="InterPro" id="IPR018042">
    <property type="entry name" value="Aspartate_kinase_CS"/>
</dbReference>
<feature type="binding site" evidence="12">
    <location>
        <position position="183"/>
    </location>
    <ligand>
        <name>ATP</name>
        <dbReference type="ChEBI" id="CHEBI:30616"/>
    </ligand>
</feature>
<dbReference type="InterPro" id="IPR001048">
    <property type="entry name" value="Asp/Glu/Uridylate_kinase"/>
</dbReference>
<dbReference type="Gene3D" id="3.30.2130.10">
    <property type="entry name" value="VC0802-like"/>
    <property type="match status" value="1"/>
</dbReference>
<dbReference type="InterPro" id="IPR054352">
    <property type="entry name" value="ACT_Aspartokinase"/>
</dbReference>
<dbReference type="InterPro" id="IPR041740">
    <property type="entry name" value="AKii-LysC-BS"/>
</dbReference>
<comment type="caution">
    <text evidence="16">The sequence shown here is derived from an EMBL/GenBank/DDBJ whole genome shotgun (WGS) entry which is preliminary data.</text>
</comment>
<feature type="binding site" evidence="12">
    <location>
        <begin position="6"/>
        <end position="9"/>
    </location>
    <ligand>
        <name>ATP</name>
        <dbReference type="ChEBI" id="CHEBI:30616"/>
    </ligand>
</feature>
<dbReference type="Gene3D" id="3.40.1160.10">
    <property type="entry name" value="Acetylglutamate kinase-like"/>
    <property type="match status" value="1"/>
</dbReference>
<dbReference type="CDD" id="cd04261">
    <property type="entry name" value="AAK_AKii-LysC-BS"/>
    <property type="match status" value="1"/>
</dbReference>
<feature type="binding site" evidence="12">
    <location>
        <begin position="172"/>
        <end position="173"/>
    </location>
    <ligand>
        <name>ATP</name>
        <dbReference type="ChEBI" id="CHEBI:30616"/>
    </ligand>
</feature>
<evidence type="ECO:0000256" key="2">
    <source>
        <dbReference type="ARBA" id="ARBA00004986"/>
    </source>
</evidence>
<evidence type="ECO:0000256" key="9">
    <source>
        <dbReference type="ARBA" id="ARBA00022840"/>
    </source>
</evidence>
<dbReference type="InterPro" id="IPR002912">
    <property type="entry name" value="ACT_dom"/>
</dbReference>
<dbReference type="FunFam" id="3.40.1160.10:FF:000002">
    <property type="entry name" value="Aspartokinase"/>
    <property type="match status" value="1"/>
</dbReference>
<reference evidence="16" key="1">
    <citation type="submission" date="2018-05" db="EMBL/GenBank/DDBJ databases">
        <authorList>
            <consortium name="PulseNet: The National Subtyping Network for Foodborne Disease Surveillance"/>
            <person name="Tarr C.L."/>
            <person name="Trees E."/>
            <person name="Katz L.S."/>
            <person name="Carleton-Romer H.A."/>
            <person name="Stroika S."/>
            <person name="Kucerova Z."/>
            <person name="Roache K.F."/>
            <person name="Sabol A.L."/>
            <person name="Besser J."/>
            <person name="Gerner-Smidt P."/>
        </authorList>
    </citation>
    <scope>NUCLEOTIDE SEQUENCE</scope>
    <source>
        <strain evidence="16">PNUSAC002059</strain>
    </source>
</reference>
<dbReference type="SUPFAM" id="SSF55021">
    <property type="entry name" value="ACT-like"/>
    <property type="match status" value="2"/>
</dbReference>
<dbReference type="GO" id="GO:0004072">
    <property type="term" value="F:aspartate kinase activity"/>
    <property type="evidence" value="ECO:0007669"/>
    <property type="project" value="UniProtKB-EC"/>
</dbReference>
<evidence type="ECO:0000256" key="5">
    <source>
        <dbReference type="ARBA" id="ARBA00022605"/>
    </source>
</evidence>
<dbReference type="UniPathway" id="UPA00050">
    <property type="reaction ID" value="UER00461"/>
</dbReference>
<dbReference type="EMBL" id="AACNYL010000010">
    <property type="protein sequence ID" value="EAL4027194.1"/>
    <property type="molecule type" value="Genomic_DNA"/>
</dbReference>
<dbReference type="GO" id="GO:0009089">
    <property type="term" value="P:lysine biosynthetic process via diaminopimelate"/>
    <property type="evidence" value="ECO:0007669"/>
    <property type="project" value="UniProtKB-UniPathway"/>
</dbReference>
<keyword evidence="7 12" id="KW-0547">Nucleotide-binding</keyword>
<dbReference type="NCBIfam" id="TIGR00657">
    <property type="entry name" value="asp_kinases"/>
    <property type="match status" value="1"/>
</dbReference>
<keyword evidence="5 14" id="KW-0028">Amino-acid biosynthesis</keyword>
<dbReference type="EC" id="2.7.2.4" evidence="13"/>
<keyword evidence="8 13" id="KW-0418">Kinase</keyword>
<dbReference type="FunFam" id="3.30.2130.10:FF:000002">
    <property type="entry name" value="Aspartokinase"/>
    <property type="match status" value="1"/>
</dbReference>
<evidence type="ECO:0000259" key="15">
    <source>
        <dbReference type="PROSITE" id="PS51671"/>
    </source>
</evidence>
<dbReference type="PROSITE" id="PS00324">
    <property type="entry name" value="ASPARTOKINASE"/>
    <property type="match status" value="1"/>
</dbReference>
<dbReference type="GO" id="GO:0005524">
    <property type="term" value="F:ATP binding"/>
    <property type="evidence" value="ECO:0007669"/>
    <property type="project" value="UniProtKB-KW"/>
</dbReference>
<gene>
    <name evidence="17" type="ORF">B9Q63_06095</name>
    <name evidence="16" type="ORF">CDX23_02980</name>
</gene>
<evidence type="ECO:0000256" key="3">
    <source>
        <dbReference type="ARBA" id="ARBA00005139"/>
    </source>
</evidence>
<protein>
    <recommendedName>
        <fullName evidence="13">Aspartokinase</fullName>
        <ecNumber evidence="13">2.7.2.4</ecNumber>
    </recommendedName>
</protein>
<evidence type="ECO:0000256" key="1">
    <source>
        <dbReference type="ARBA" id="ARBA00004766"/>
    </source>
</evidence>
<dbReference type="CDD" id="cd04913">
    <property type="entry name" value="ACT_AKii-LysC-BS-like_1"/>
    <property type="match status" value="1"/>
</dbReference>
<sequence length="400" mass="42633">MLIVQKYGGTSVGTLERIEAVANRVIQSAQQGNQLVVVVSAMSGVTNTLIEQAEYFSKTPNGKDMDMLLSSGERVTSALLSIALNEKGCPAISFSGRKAGIITDSVFTKARIHHIDTKAIKSELQNGKIVVIAGFQGVDEEGNVTTLGRGGSDLSAVAVAGALKADLCEIYTDVDGVYTTDPRIEPKAKKLDKISYEEMLELASLGAKVLQNRSVELAKKLNVNLVTRSSFNNNEGTMITKEDGMEQALVSGIALDKNQARVTLRNIEDKPGIAAEIFSVLADENINVDMIIQNVGVDGATNLGFTVPQNELDLAKNAMQKILGSKTTIESDSAVVKVSIVGVGMKSHSGVASKAFKALADEGINIGMISTSEIKISMIVHEKYGELAVRALHECYGLDK</sequence>
<accession>A0A5T0XW27</accession>
<evidence type="ECO:0000313" key="16">
    <source>
        <dbReference type="EMBL" id="EAK5384255.1"/>
    </source>
</evidence>
<dbReference type="NCBIfam" id="TIGR00656">
    <property type="entry name" value="asp_kin_monofn"/>
    <property type="match status" value="1"/>
</dbReference>
<comment type="pathway">
    <text evidence="2 14">Amino-acid biosynthesis; L-methionine biosynthesis via de novo pathway; L-homoserine from L-aspartate: step 1/3.</text>
</comment>
<dbReference type="PANTHER" id="PTHR21499:SF3">
    <property type="entry name" value="ASPARTOKINASE"/>
    <property type="match status" value="1"/>
</dbReference>
<evidence type="ECO:0000313" key="17">
    <source>
        <dbReference type="EMBL" id="EAL4027194.1"/>
    </source>
</evidence>
<dbReference type="RefSeq" id="WP_115794438.1">
    <property type="nucleotide sequence ID" value="NZ_CP012220.1"/>
</dbReference>
<dbReference type="GO" id="GO:0009090">
    <property type="term" value="P:homoserine biosynthetic process"/>
    <property type="evidence" value="ECO:0007669"/>
    <property type="project" value="TreeGrafter"/>
</dbReference>
<evidence type="ECO:0000256" key="4">
    <source>
        <dbReference type="ARBA" id="ARBA00010122"/>
    </source>
</evidence>
<evidence type="ECO:0000256" key="11">
    <source>
        <dbReference type="ARBA" id="ARBA00047872"/>
    </source>
</evidence>
<dbReference type="Pfam" id="PF00696">
    <property type="entry name" value="AA_kinase"/>
    <property type="match status" value="1"/>
</dbReference>
<comment type="pathway">
    <text evidence="3 14">Amino-acid biosynthesis; L-threonine biosynthesis; L-threonine from L-aspartate: step 1/5.</text>
</comment>
<dbReference type="CDD" id="cd04923">
    <property type="entry name" value="ACT_AK-LysC-DapG-like_2"/>
    <property type="match status" value="1"/>
</dbReference>
<dbReference type="PIRSF" id="PIRSF000726">
    <property type="entry name" value="Asp_kin"/>
    <property type="match status" value="1"/>
</dbReference>
<comment type="catalytic activity">
    <reaction evidence="11 13">
        <text>L-aspartate + ATP = 4-phospho-L-aspartate + ADP</text>
        <dbReference type="Rhea" id="RHEA:23776"/>
        <dbReference type="ChEBI" id="CHEBI:29991"/>
        <dbReference type="ChEBI" id="CHEBI:30616"/>
        <dbReference type="ChEBI" id="CHEBI:57535"/>
        <dbReference type="ChEBI" id="CHEBI:456216"/>
        <dbReference type="EC" id="2.7.2.4"/>
    </reaction>
</comment>
<dbReference type="GO" id="GO:0009088">
    <property type="term" value="P:threonine biosynthetic process"/>
    <property type="evidence" value="ECO:0007669"/>
    <property type="project" value="UniProtKB-UniPathway"/>
</dbReference>